<sequence>MSIPDYMFRRLTYKGMSVDMFGLPEFRNYKINSLNVAFSRLKKKHYVTFTGSSWKLTKNGEKYFKKRSARLPIFNSTLEKGSSKNLLLIFDIPEARKAEREWLRFHLKKFNYTMIQQSAWVGPSPLPQEFLDYLKNIKLRDCIKTFKLARSYPWSSNEQRKKGQG</sequence>
<evidence type="ECO:0000313" key="2">
    <source>
        <dbReference type="EMBL" id="OGJ01683.1"/>
    </source>
</evidence>
<dbReference type="Proteomes" id="UP000177693">
    <property type="component" value="Unassembled WGS sequence"/>
</dbReference>
<proteinExistence type="predicted"/>
<evidence type="ECO:0000259" key="1">
    <source>
        <dbReference type="Pfam" id="PF20803"/>
    </source>
</evidence>
<organism evidence="2 3">
    <name type="scientific">Candidatus Nomurabacteria bacterium RIFCSPLOWO2_02_FULL_40_67</name>
    <dbReference type="NCBI Taxonomy" id="1801787"/>
    <lineage>
        <taxon>Bacteria</taxon>
        <taxon>Candidatus Nomuraibacteriota</taxon>
    </lineage>
</organism>
<protein>
    <recommendedName>
        <fullName evidence="1">Transcriptional repressor PaaX-like central Cas2-like domain-containing protein</fullName>
    </recommendedName>
</protein>
<feature type="domain" description="Transcriptional repressor PaaX-like central Cas2-like" evidence="1">
    <location>
        <begin position="87"/>
        <end position="149"/>
    </location>
</feature>
<dbReference type="Pfam" id="PF20803">
    <property type="entry name" value="PaaX_M"/>
    <property type="match status" value="1"/>
</dbReference>
<evidence type="ECO:0000313" key="3">
    <source>
        <dbReference type="Proteomes" id="UP000177693"/>
    </source>
</evidence>
<gene>
    <name evidence="2" type="ORF">A3I23_00205</name>
</gene>
<dbReference type="EMBL" id="MFVL01000013">
    <property type="protein sequence ID" value="OGJ01683.1"/>
    <property type="molecule type" value="Genomic_DNA"/>
</dbReference>
<name>A0A1F6Y5P1_9BACT</name>
<reference evidence="2 3" key="1">
    <citation type="journal article" date="2016" name="Nat. Commun.">
        <title>Thousands of microbial genomes shed light on interconnected biogeochemical processes in an aquifer system.</title>
        <authorList>
            <person name="Anantharaman K."/>
            <person name="Brown C.T."/>
            <person name="Hug L.A."/>
            <person name="Sharon I."/>
            <person name="Castelle C.J."/>
            <person name="Probst A.J."/>
            <person name="Thomas B.C."/>
            <person name="Singh A."/>
            <person name="Wilkins M.J."/>
            <person name="Karaoz U."/>
            <person name="Brodie E.L."/>
            <person name="Williams K.H."/>
            <person name="Hubbard S.S."/>
            <person name="Banfield J.F."/>
        </authorList>
    </citation>
    <scope>NUCLEOTIDE SEQUENCE [LARGE SCALE GENOMIC DNA]</scope>
</reference>
<comment type="caution">
    <text evidence="2">The sequence shown here is derived from an EMBL/GenBank/DDBJ whole genome shotgun (WGS) entry which is preliminary data.</text>
</comment>
<accession>A0A1F6Y5P1</accession>
<dbReference type="AlphaFoldDB" id="A0A1F6Y5P1"/>
<dbReference type="InterPro" id="IPR048846">
    <property type="entry name" value="PaaX-like_central"/>
</dbReference>